<accession>A0A0D4BWJ1</accession>
<protein>
    <submittedName>
        <fullName evidence="2">Uncharacterized protein</fullName>
    </submittedName>
</protein>
<feature type="signal peptide" evidence="1">
    <location>
        <begin position="1"/>
        <end position="31"/>
    </location>
</feature>
<keyword evidence="3" id="KW-1185">Reference proteome</keyword>
<evidence type="ECO:0000256" key="1">
    <source>
        <dbReference type="SAM" id="SignalP"/>
    </source>
</evidence>
<name>A0A0D4BWJ1_9MICC</name>
<evidence type="ECO:0000313" key="3">
    <source>
        <dbReference type="Proteomes" id="UP000061839"/>
    </source>
</evidence>
<feature type="chain" id="PRO_5002273812" evidence="1">
    <location>
        <begin position="32"/>
        <end position="287"/>
    </location>
</feature>
<dbReference type="EMBL" id="CP011005">
    <property type="protein sequence ID" value="AJT40827.1"/>
    <property type="molecule type" value="Genomic_DNA"/>
</dbReference>
<dbReference type="KEGG" id="ari:UM93_03620"/>
<sequence length="287" mass="29834">MRETSRRISIAALATIAVIGLAASSAAPASANTYTWYKGDTTQNQVYSESSNTRNLLRGGVSVQLNGANGSGFFRTTLWLGSASSQGGASANLSGPRGINLAKFRWEYPAAPNANEHIGVTSILLDVPGGGGGMSLVAADTNDTNPNASKPSLIGQSEGTKFWEVTSAGGATTLTAESEDGFTSSSTASAAEFNQHGLTVRLDTPKTHAQAVLVPQGFVTQDRTLTSQGLTSKPNNLYVDLKAKSRAKTSVFDVLVTRTSQSKSSAPSTNDKLGSSKQIILFGTPVK</sequence>
<dbReference type="PATRIC" id="fig|1618207.4.peg.738"/>
<dbReference type="AlphaFoldDB" id="A0A0D4BWJ1"/>
<dbReference type="HOGENOM" id="CLU_968552_0_0_11"/>
<dbReference type="InterPro" id="IPR006311">
    <property type="entry name" value="TAT_signal"/>
</dbReference>
<dbReference type="STRING" id="1618207.UM93_03620"/>
<dbReference type="PROSITE" id="PS51318">
    <property type="entry name" value="TAT"/>
    <property type="match status" value="1"/>
</dbReference>
<organism evidence="2 3">
    <name type="scientific">Psychromicrobium lacuslunae</name>
    <dbReference type="NCBI Taxonomy" id="1618207"/>
    <lineage>
        <taxon>Bacteria</taxon>
        <taxon>Bacillati</taxon>
        <taxon>Actinomycetota</taxon>
        <taxon>Actinomycetes</taxon>
        <taxon>Micrococcales</taxon>
        <taxon>Micrococcaceae</taxon>
        <taxon>Psychromicrobium</taxon>
    </lineage>
</organism>
<keyword evidence="1" id="KW-0732">Signal</keyword>
<dbReference type="RefSeq" id="WP_045073707.1">
    <property type="nucleotide sequence ID" value="NZ_CP011005.1"/>
</dbReference>
<gene>
    <name evidence="2" type="ORF">UM93_03620</name>
</gene>
<dbReference type="Proteomes" id="UP000061839">
    <property type="component" value="Chromosome"/>
</dbReference>
<evidence type="ECO:0000313" key="2">
    <source>
        <dbReference type="EMBL" id="AJT40827.1"/>
    </source>
</evidence>
<proteinExistence type="predicted"/>
<reference evidence="2 3" key="1">
    <citation type="journal article" date="2015" name="Genome Announc.">
        <title>Complete Genome Sequencing of Protease-Producing Novel Arthrobacter sp. Strain IHBB 11108 Using PacBio Single-Molecule Real-Time Sequencing Technology.</title>
        <authorList>
            <person name="Kiran S."/>
            <person name="Swarnkar M.K."/>
            <person name="Pal M."/>
            <person name="Thakur R."/>
            <person name="Tewari R."/>
            <person name="Singh A.K."/>
            <person name="Gulati A."/>
        </authorList>
    </citation>
    <scope>NUCLEOTIDE SEQUENCE [LARGE SCALE GENOMIC DNA]</scope>
    <source>
        <strain evidence="2 3">IHBB 11108</strain>
    </source>
</reference>